<keyword evidence="6" id="KW-0539">Nucleus</keyword>
<dbReference type="GO" id="GO:0005634">
    <property type="term" value="C:nucleus"/>
    <property type="evidence" value="ECO:0007669"/>
    <property type="project" value="UniProtKB-SubCell"/>
</dbReference>
<dbReference type="GO" id="GO:0000981">
    <property type="term" value="F:DNA-binding transcription factor activity, RNA polymerase II-specific"/>
    <property type="evidence" value="ECO:0007669"/>
    <property type="project" value="TreeGrafter"/>
</dbReference>
<protein>
    <submittedName>
        <fullName evidence="10">Putative zinc finger protein</fullName>
    </submittedName>
</protein>
<dbReference type="Proteomes" id="UP000094527">
    <property type="component" value="Unassembled WGS sequence"/>
</dbReference>
<keyword evidence="4 7" id="KW-0863">Zinc-finger</keyword>
<dbReference type="PROSITE" id="PS50157">
    <property type="entry name" value="ZINC_FINGER_C2H2_2"/>
    <property type="match status" value="5"/>
</dbReference>
<feature type="region of interest" description="Disordered" evidence="8">
    <location>
        <begin position="187"/>
        <end position="222"/>
    </location>
</feature>
<dbReference type="InterPro" id="IPR036236">
    <property type="entry name" value="Znf_C2H2_sf"/>
</dbReference>
<dbReference type="OMA" id="INHARIH"/>
<proteinExistence type="predicted"/>
<comment type="caution">
    <text evidence="10">The sequence shown here is derived from an EMBL/GenBank/DDBJ whole genome shotgun (WGS) entry which is preliminary data.</text>
</comment>
<dbReference type="SUPFAM" id="SSF57667">
    <property type="entry name" value="beta-beta-alpha zinc fingers"/>
    <property type="match status" value="3"/>
</dbReference>
<evidence type="ECO:0000256" key="1">
    <source>
        <dbReference type="ARBA" id="ARBA00004123"/>
    </source>
</evidence>
<feature type="compositionally biased region" description="Basic residues" evidence="8">
    <location>
        <begin position="292"/>
        <end position="307"/>
    </location>
</feature>
<evidence type="ECO:0000259" key="9">
    <source>
        <dbReference type="PROSITE" id="PS50157"/>
    </source>
</evidence>
<feature type="domain" description="C2H2-type" evidence="9">
    <location>
        <begin position="683"/>
        <end position="711"/>
    </location>
</feature>
<evidence type="ECO:0000256" key="3">
    <source>
        <dbReference type="ARBA" id="ARBA00022737"/>
    </source>
</evidence>
<comment type="subcellular location">
    <subcellularLocation>
        <location evidence="1">Nucleus</location>
    </subcellularLocation>
</comment>
<evidence type="ECO:0000256" key="7">
    <source>
        <dbReference type="PROSITE-ProRule" id="PRU00042"/>
    </source>
</evidence>
<name>A0A1D2MK49_ORCCI</name>
<evidence type="ECO:0000256" key="8">
    <source>
        <dbReference type="SAM" id="MobiDB-lite"/>
    </source>
</evidence>
<dbReference type="AlphaFoldDB" id="A0A1D2MK49"/>
<feature type="domain" description="C2H2-type" evidence="9">
    <location>
        <begin position="600"/>
        <end position="627"/>
    </location>
</feature>
<evidence type="ECO:0000256" key="2">
    <source>
        <dbReference type="ARBA" id="ARBA00022723"/>
    </source>
</evidence>
<feature type="domain" description="C2H2-type" evidence="9">
    <location>
        <begin position="828"/>
        <end position="856"/>
    </location>
</feature>
<dbReference type="EMBL" id="LJIJ01001048">
    <property type="protein sequence ID" value="ODM93194.1"/>
    <property type="molecule type" value="Genomic_DNA"/>
</dbReference>
<feature type="compositionally biased region" description="Basic and acidic residues" evidence="8">
    <location>
        <begin position="191"/>
        <end position="203"/>
    </location>
</feature>
<evidence type="ECO:0000256" key="5">
    <source>
        <dbReference type="ARBA" id="ARBA00022833"/>
    </source>
</evidence>
<dbReference type="STRING" id="48709.A0A1D2MK49"/>
<dbReference type="Gene3D" id="3.30.160.60">
    <property type="entry name" value="Classic Zinc Finger"/>
    <property type="match status" value="4"/>
</dbReference>
<gene>
    <name evidence="10" type="ORF">Ocin01_13494</name>
</gene>
<organism evidence="10 11">
    <name type="scientific">Orchesella cincta</name>
    <name type="common">Springtail</name>
    <name type="synonym">Podura cincta</name>
    <dbReference type="NCBI Taxonomy" id="48709"/>
    <lineage>
        <taxon>Eukaryota</taxon>
        <taxon>Metazoa</taxon>
        <taxon>Ecdysozoa</taxon>
        <taxon>Arthropoda</taxon>
        <taxon>Hexapoda</taxon>
        <taxon>Collembola</taxon>
        <taxon>Entomobryomorpha</taxon>
        <taxon>Entomobryoidea</taxon>
        <taxon>Orchesellidae</taxon>
        <taxon>Orchesellinae</taxon>
        <taxon>Orchesella</taxon>
    </lineage>
</organism>
<accession>A0A1D2MK49</accession>
<dbReference type="SMART" id="SM00355">
    <property type="entry name" value="ZnF_C2H2"/>
    <property type="match status" value="9"/>
</dbReference>
<dbReference type="PROSITE" id="PS00028">
    <property type="entry name" value="ZINC_FINGER_C2H2_1"/>
    <property type="match status" value="6"/>
</dbReference>
<keyword evidence="11" id="KW-1185">Reference proteome</keyword>
<keyword evidence="3" id="KW-0677">Repeat</keyword>
<evidence type="ECO:0000256" key="4">
    <source>
        <dbReference type="ARBA" id="ARBA00022771"/>
    </source>
</evidence>
<feature type="domain" description="C2H2-type" evidence="9">
    <location>
        <begin position="745"/>
        <end position="767"/>
    </location>
</feature>
<feature type="compositionally biased region" description="Basic residues" evidence="8">
    <location>
        <begin position="141"/>
        <end position="152"/>
    </location>
</feature>
<feature type="region of interest" description="Disordered" evidence="8">
    <location>
        <begin position="463"/>
        <end position="495"/>
    </location>
</feature>
<sequence>MILINVSEEITYSMLAIFLQPPFNFNSSTEILVEHKIDEGCYSTDSGGILNDPDRLEQALKVFCRLLGFKDWDRSKFTTPGFGGGNSVGGVERPNNVADPTTGRFFENDMTRCCKECKDALLSILRDETFSKISRSVLAPLKRRRGKGKKKLGLQNQNPSPIKKPKLEDDLLRHNIKPCSVILQKLKSHSRHEGDARESDMKKVKQTTVTLKDSENDSPLRVRRSKLNAYSIIRKSIRLGSNNDDDDLDQTGVEANDTFDDFEPKDNNTSDSSESDDDIGDDCESDSVEKGKSKKDRKRNIKPKGKVPKTNQTRIKLVRTLGNNLLIFRSVVIKYSSEVNFACQAPGCSTVVDGTDYLAFQAIKSHITKCPLCSSIHKGRKKLSDHLGQEHGPINAICEVCWKPFKTNQGAIGPHMWLHKNEEEKAAAHAAEETCRRKKPQTKEKKTGKMNFISGRLKRIKEKDVDSCMDSDSNEKKKRLKKKKPQADTSAEKKKSRTTPLRFFFSAGPNLMLYKRTLIKNTLGSFVCQGANCTTVVDGNDYCSFQKIKDHVNSFHFEDKARIPICPLCGINVRHGNIASGVPTLRQHLFESHGSVAGKYICESCWKPIATPLSLQRHLWSHKNEEEKATAEAAGWLNPLKKYTKPRKQSPISCSECGKIFQNQTHYKAHEITHLPKELRKQFECTECGLKVLSKHALRSHIERSHKPELASRHKICPICDRRFHYRDGDKFRSHVRSHKNERVAQCFQCGKSFFSKHALQRHETVHNPGSRIHQCEFCVVSYKNRRNLIRHRLSAHKDLVGPRDPDMVLKYTYLDYRPGFIGPKIAYPCMVCDKVFPLRSRMTKHVKAAHPLESVIKPEQPETGINDVQIFDNVMLNSLQA</sequence>
<keyword evidence="5" id="KW-0862">Zinc</keyword>
<feature type="region of interest" description="Disordered" evidence="8">
    <location>
        <begin position="239"/>
        <end position="310"/>
    </location>
</feature>
<dbReference type="GO" id="GO:0008270">
    <property type="term" value="F:zinc ion binding"/>
    <property type="evidence" value="ECO:0007669"/>
    <property type="project" value="UniProtKB-KW"/>
</dbReference>
<evidence type="ECO:0000256" key="6">
    <source>
        <dbReference type="ARBA" id="ARBA00023242"/>
    </source>
</evidence>
<dbReference type="OrthoDB" id="6077919at2759"/>
<dbReference type="Pfam" id="PF00096">
    <property type="entry name" value="zf-C2H2"/>
    <property type="match status" value="2"/>
</dbReference>
<reference evidence="10 11" key="1">
    <citation type="journal article" date="2016" name="Genome Biol. Evol.">
        <title>Gene Family Evolution Reflects Adaptation to Soil Environmental Stressors in the Genome of the Collembolan Orchesella cincta.</title>
        <authorList>
            <person name="Faddeeva-Vakhrusheva A."/>
            <person name="Derks M.F."/>
            <person name="Anvar S.Y."/>
            <person name="Agamennone V."/>
            <person name="Suring W."/>
            <person name="Smit S."/>
            <person name="van Straalen N.M."/>
            <person name="Roelofs D."/>
        </authorList>
    </citation>
    <scope>NUCLEOTIDE SEQUENCE [LARGE SCALE GENOMIC DNA]</scope>
    <source>
        <tissue evidence="10">Mixed pool</tissue>
    </source>
</reference>
<dbReference type="PANTHER" id="PTHR24394">
    <property type="entry name" value="ZINC FINGER PROTEIN"/>
    <property type="match status" value="1"/>
</dbReference>
<evidence type="ECO:0000313" key="11">
    <source>
        <dbReference type="Proteomes" id="UP000094527"/>
    </source>
</evidence>
<feature type="compositionally biased region" description="Acidic residues" evidence="8">
    <location>
        <begin position="273"/>
        <end position="286"/>
    </location>
</feature>
<dbReference type="PANTHER" id="PTHR24394:SF29">
    <property type="entry name" value="MYONEURIN"/>
    <property type="match status" value="1"/>
</dbReference>
<feature type="domain" description="C2H2-type" evidence="9">
    <location>
        <begin position="652"/>
        <end position="679"/>
    </location>
</feature>
<feature type="region of interest" description="Disordered" evidence="8">
    <location>
        <begin position="141"/>
        <end position="167"/>
    </location>
</feature>
<evidence type="ECO:0000313" key="10">
    <source>
        <dbReference type="EMBL" id="ODM93194.1"/>
    </source>
</evidence>
<keyword evidence="2" id="KW-0479">Metal-binding</keyword>
<dbReference type="InterPro" id="IPR013087">
    <property type="entry name" value="Znf_C2H2_type"/>
</dbReference>